<dbReference type="EMBL" id="JBHMCR010000021">
    <property type="protein sequence ID" value="MFB9524309.1"/>
    <property type="molecule type" value="Genomic_DNA"/>
</dbReference>
<proteinExistence type="predicted"/>
<name>A0ABV5PMJ1_STRCM</name>
<comment type="caution">
    <text evidence="6">The sequence shown here is derived from an EMBL/GenBank/DDBJ whole genome shotgun (WGS) entry which is preliminary data.</text>
</comment>
<dbReference type="Proteomes" id="UP001589718">
    <property type="component" value="Unassembled WGS sequence"/>
</dbReference>
<dbReference type="PANTHER" id="PTHR43280:SF31">
    <property type="entry name" value="TRANSCRIPTIONAL REGULATORY PROTEIN"/>
    <property type="match status" value="1"/>
</dbReference>
<dbReference type="PANTHER" id="PTHR43280">
    <property type="entry name" value="ARAC-FAMILY TRANSCRIPTIONAL REGULATOR"/>
    <property type="match status" value="1"/>
</dbReference>
<dbReference type="Pfam" id="PF14525">
    <property type="entry name" value="AraC_binding_2"/>
    <property type="match status" value="1"/>
</dbReference>
<dbReference type="InterPro" id="IPR035418">
    <property type="entry name" value="AraC-bd_2"/>
</dbReference>
<keyword evidence="1" id="KW-0805">Transcription regulation</keyword>
<dbReference type="Gene3D" id="1.10.10.60">
    <property type="entry name" value="Homeodomain-like"/>
    <property type="match status" value="1"/>
</dbReference>
<organism evidence="6 7">
    <name type="scientific">Streptomyces cremeus</name>
    <dbReference type="NCBI Taxonomy" id="66881"/>
    <lineage>
        <taxon>Bacteria</taxon>
        <taxon>Bacillati</taxon>
        <taxon>Actinomycetota</taxon>
        <taxon>Actinomycetes</taxon>
        <taxon>Kitasatosporales</taxon>
        <taxon>Streptomycetaceae</taxon>
        <taxon>Streptomyces</taxon>
    </lineage>
</organism>
<dbReference type="SUPFAM" id="SSF46689">
    <property type="entry name" value="Homeodomain-like"/>
    <property type="match status" value="1"/>
</dbReference>
<sequence>MFHVVDTMSLAREDRFEWWCQEVARSAAPTRISSEHAADFAGHVGMLSAGPLRATLMAFPTLHSERTARLVRESDPETYELALVLNGTMSVAQERREVRMSDGDFVMWSSSLPYTGLVSGQGDGARVARAVVLHLPRTSLPFPDHRAAALLATGLTARSGVGAVLDRHLRAVLDEAPRLEEAAAAAVGETTLHLVRALLATRLDRQDLLEPETRSAALLARLEAFVEQNLADPGLTPQAVAAHHHISVRQVHQLFRARAETVSAFIRRRRLERCRADLADRRLDHLPVHAVAARNGLADPAGFNRLFKREYGMPPAAYRRSLPRPPRAQRQESVRRSAMTG</sequence>
<keyword evidence="7" id="KW-1185">Reference proteome</keyword>
<evidence type="ECO:0000256" key="3">
    <source>
        <dbReference type="ARBA" id="ARBA00023163"/>
    </source>
</evidence>
<dbReference type="PROSITE" id="PS01124">
    <property type="entry name" value="HTH_ARAC_FAMILY_2"/>
    <property type="match status" value="1"/>
</dbReference>
<evidence type="ECO:0000259" key="5">
    <source>
        <dbReference type="PROSITE" id="PS01124"/>
    </source>
</evidence>
<keyword evidence="3" id="KW-0804">Transcription</keyword>
<feature type="domain" description="HTH araC/xylS-type" evidence="5">
    <location>
        <begin position="220"/>
        <end position="321"/>
    </location>
</feature>
<protein>
    <submittedName>
        <fullName evidence="6">Helix-turn-helix domain-containing protein</fullName>
    </submittedName>
</protein>
<feature type="region of interest" description="Disordered" evidence="4">
    <location>
        <begin position="316"/>
        <end position="341"/>
    </location>
</feature>
<dbReference type="InterPro" id="IPR018060">
    <property type="entry name" value="HTH_AraC"/>
</dbReference>
<dbReference type="InterPro" id="IPR009057">
    <property type="entry name" value="Homeodomain-like_sf"/>
</dbReference>
<accession>A0ABV5PMJ1</accession>
<keyword evidence="2" id="KW-0238">DNA-binding</keyword>
<dbReference type="Pfam" id="PF12833">
    <property type="entry name" value="HTH_18"/>
    <property type="match status" value="1"/>
</dbReference>
<evidence type="ECO:0000313" key="6">
    <source>
        <dbReference type="EMBL" id="MFB9524309.1"/>
    </source>
</evidence>
<evidence type="ECO:0000256" key="4">
    <source>
        <dbReference type="SAM" id="MobiDB-lite"/>
    </source>
</evidence>
<gene>
    <name evidence="6" type="ORF">ACFFTU_30675</name>
</gene>
<dbReference type="RefSeq" id="WP_345220115.1">
    <property type="nucleotide sequence ID" value="NZ_BAAAXE010000011.1"/>
</dbReference>
<evidence type="ECO:0000256" key="1">
    <source>
        <dbReference type="ARBA" id="ARBA00023015"/>
    </source>
</evidence>
<evidence type="ECO:0000313" key="7">
    <source>
        <dbReference type="Proteomes" id="UP001589718"/>
    </source>
</evidence>
<reference evidence="6 7" key="1">
    <citation type="submission" date="2024-09" db="EMBL/GenBank/DDBJ databases">
        <authorList>
            <person name="Sun Q."/>
            <person name="Mori K."/>
        </authorList>
    </citation>
    <scope>NUCLEOTIDE SEQUENCE [LARGE SCALE GENOMIC DNA]</scope>
    <source>
        <strain evidence="6 7">JCM 4362</strain>
    </source>
</reference>
<evidence type="ECO:0000256" key="2">
    <source>
        <dbReference type="ARBA" id="ARBA00023125"/>
    </source>
</evidence>
<dbReference type="SMART" id="SM00342">
    <property type="entry name" value="HTH_ARAC"/>
    <property type="match status" value="1"/>
</dbReference>